<feature type="signal peptide" evidence="1">
    <location>
        <begin position="1"/>
        <end position="25"/>
    </location>
</feature>
<sequence>MKILNPKNSLLAIVFMASFTSESFAQQGNVIINQDEEITQLLKLKTEINTSENTSDRYRIQIYSGNRSEAEKSQSTFKSMDLEMASKLVYETPNYKIWVGNFRTRLEADRALVKVKSKFPTAFIFKPKKDKE</sequence>
<accession>A0A3D6BPF4</accession>
<evidence type="ECO:0000313" key="3">
    <source>
        <dbReference type="EMBL" id="HCY80744.1"/>
    </source>
</evidence>
<dbReference type="Gene3D" id="3.30.70.1070">
    <property type="entry name" value="Sporulation related repeat"/>
    <property type="match status" value="1"/>
</dbReference>
<evidence type="ECO:0000313" key="4">
    <source>
        <dbReference type="Proteomes" id="UP000263268"/>
    </source>
</evidence>
<dbReference type="GeneID" id="98640652"/>
<reference evidence="3 4" key="1">
    <citation type="journal article" date="2018" name="Nat. Biotechnol.">
        <title>A standardized bacterial taxonomy based on genome phylogeny substantially revises the tree of life.</title>
        <authorList>
            <person name="Parks D.H."/>
            <person name="Chuvochina M."/>
            <person name="Waite D.W."/>
            <person name="Rinke C."/>
            <person name="Skarshewski A."/>
            <person name="Chaumeil P.A."/>
            <person name="Hugenholtz P."/>
        </authorList>
    </citation>
    <scope>NUCLEOTIDE SEQUENCE [LARGE SCALE GENOMIC DNA]</scope>
    <source>
        <strain evidence="3">UBA10227</strain>
    </source>
</reference>
<proteinExistence type="predicted"/>
<name>A0A3D6BPF4_9FLAO</name>
<keyword evidence="1" id="KW-0732">Signal</keyword>
<dbReference type="RefSeq" id="WP_040491325.1">
    <property type="nucleotide sequence ID" value="NZ_ANLA01000004.1"/>
</dbReference>
<protein>
    <submittedName>
        <fullName evidence="3">SPOR domain-containing protein</fullName>
    </submittedName>
</protein>
<evidence type="ECO:0000259" key="2">
    <source>
        <dbReference type="Pfam" id="PF05036"/>
    </source>
</evidence>
<dbReference type="Pfam" id="PF05036">
    <property type="entry name" value="SPOR"/>
    <property type="match status" value="1"/>
</dbReference>
<dbReference type="SUPFAM" id="SSF110997">
    <property type="entry name" value="Sporulation related repeat"/>
    <property type="match status" value="1"/>
</dbReference>
<dbReference type="OrthoDB" id="2473397at2"/>
<dbReference type="GO" id="GO:0042834">
    <property type="term" value="F:peptidoglycan binding"/>
    <property type="evidence" value="ECO:0007669"/>
    <property type="project" value="InterPro"/>
</dbReference>
<evidence type="ECO:0000256" key="1">
    <source>
        <dbReference type="SAM" id="SignalP"/>
    </source>
</evidence>
<dbReference type="InterPro" id="IPR007730">
    <property type="entry name" value="SPOR-like_dom"/>
</dbReference>
<dbReference type="InterPro" id="IPR036680">
    <property type="entry name" value="SPOR-like_sf"/>
</dbReference>
<dbReference type="AlphaFoldDB" id="A0A3D6BPF4"/>
<organism evidence="3 4">
    <name type="scientific">Xanthomarina gelatinilytica</name>
    <dbReference type="NCBI Taxonomy" id="1137281"/>
    <lineage>
        <taxon>Bacteria</taxon>
        <taxon>Pseudomonadati</taxon>
        <taxon>Bacteroidota</taxon>
        <taxon>Flavobacteriia</taxon>
        <taxon>Flavobacteriales</taxon>
        <taxon>Flavobacteriaceae</taxon>
        <taxon>Xanthomarina</taxon>
    </lineage>
</organism>
<feature type="chain" id="PRO_5030075702" evidence="1">
    <location>
        <begin position="26"/>
        <end position="132"/>
    </location>
</feature>
<gene>
    <name evidence="3" type="ORF">DHV22_03635</name>
</gene>
<dbReference type="EMBL" id="DPRK01000060">
    <property type="protein sequence ID" value="HCY80744.1"/>
    <property type="molecule type" value="Genomic_DNA"/>
</dbReference>
<dbReference type="Proteomes" id="UP000263268">
    <property type="component" value="Unassembled WGS sequence"/>
</dbReference>
<feature type="domain" description="SPOR" evidence="2">
    <location>
        <begin position="55"/>
        <end position="125"/>
    </location>
</feature>
<comment type="caution">
    <text evidence="3">The sequence shown here is derived from an EMBL/GenBank/DDBJ whole genome shotgun (WGS) entry which is preliminary data.</text>
</comment>